<accession>A0ABW6KA88</accession>
<comment type="caution">
    <text evidence="1">The sequence shown here is derived from an EMBL/GenBank/DDBJ whole genome shotgun (WGS) entry which is preliminary data.</text>
</comment>
<dbReference type="Proteomes" id="UP001601059">
    <property type="component" value="Unassembled WGS sequence"/>
</dbReference>
<name>A0ABW6KA88_9BACI</name>
<evidence type="ECO:0000313" key="2">
    <source>
        <dbReference type="Proteomes" id="UP001601059"/>
    </source>
</evidence>
<reference evidence="1 2" key="1">
    <citation type="submission" date="2024-08" db="EMBL/GenBank/DDBJ databases">
        <title>Two novel Cytobacillus novel species.</title>
        <authorList>
            <person name="Liu G."/>
        </authorList>
    </citation>
    <scope>NUCLEOTIDE SEQUENCE [LARGE SCALE GENOMIC DNA]</scope>
    <source>
        <strain evidence="1 2">FJAT-54145</strain>
    </source>
</reference>
<protein>
    <submittedName>
        <fullName evidence="1">Uncharacterized protein</fullName>
    </submittedName>
</protein>
<proteinExistence type="predicted"/>
<gene>
    <name evidence="1" type="ORF">ACFYKX_11020</name>
</gene>
<dbReference type="RefSeq" id="WP_389360965.1">
    <property type="nucleotide sequence ID" value="NZ_JBIACK010000004.1"/>
</dbReference>
<sequence>MVQVKLVKNEEEVLPKSMIVVAEMDDKSGVFSVQGGVNLHAFAYHCVNAVEGCIEELKTTIAPLALTDPNAGVSTLEEAQALVEKEFLSILQNLFLQKSIELTLREPQK</sequence>
<dbReference type="EMBL" id="JBIACK010000004">
    <property type="protein sequence ID" value="MFE8701125.1"/>
    <property type="molecule type" value="Genomic_DNA"/>
</dbReference>
<keyword evidence="2" id="KW-1185">Reference proteome</keyword>
<organism evidence="1 2">
    <name type="scientific">Cytobacillus spartinae</name>
    <dbReference type="NCBI Taxonomy" id="3299023"/>
    <lineage>
        <taxon>Bacteria</taxon>
        <taxon>Bacillati</taxon>
        <taxon>Bacillota</taxon>
        <taxon>Bacilli</taxon>
        <taxon>Bacillales</taxon>
        <taxon>Bacillaceae</taxon>
        <taxon>Cytobacillus</taxon>
    </lineage>
</organism>
<evidence type="ECO:0000313" key="1">
    <source>
        <dbReference type="EMBL" id="MFE8701125.1"/>
    </source>
</evidence>